<dbReference type="Proteomes" id="UP000248484">
    <property type="component" value="Chromosome 14"/>
</dbReference>
<dbReference type="OrthoDB" id="6077919at2759"/>
<feature type="region of interest" description="Disordered" evidence="13">
    <location>
        <begin position="137"/>
        <end position="166"/>
    </location>
</feature>
<organism evidence="15 16">
    <name type="scientific">Physeter macrocephalus</name>
    <name type="common">Sperm whale</name>
    <name type="synonym">Physeter catodon</name>
    <dbReference type="NCBI Taxonomy" id="9755"/>
    <lineage>
        <taxon>Eukaryota</taxon>
        <taxon>Metazoa</taxon>
        <taxon>Chordata</taxon>
        <taxon>Craniata</taxon>
        <taxon>Vertebrata</taxon>
        <taxon>Euteleostomi</taxon>
        <taxon>Mammalia</taxon>
        <taxon>Eutheria</taxon>
        <taxon>Laurasiatheria</taxon>
        <taxon>Artiodactyla</taxon>
        <taxon>Whippomorpha</taxon>
        <taxon>Cetacea</taxon>
        <taxon>Odontoceti</taxon>
        <taxon>Physeteridae</taxon>
        <taxon>Physeter</taxon>
    </lineage>
</organism>
<evidence type="ECO:0000256" key="4">
    <source>
        <dbReference type="ARBA" id="ARBA00022723"/>
    </source>
</evidence>
<reference evidence="16" key="1">
    <citation type="submission" date="2025-08" db="UniProtKB">
        <authorList>
            <consortium name="RefSeq"/>
        </authorList>
    </citation>
    <scope>IDENTIFICATION</scope>
    <source>
        <tissue evidence="16">Muscle</tissue>
    </source>
</reference>
<evidence type="ECO:0000313" key="15">
    <source>
        <dbReference type="Proteomes" id="UP000248484"/>
    </source>
</evidence>
<evidence type="ECO:0000256" key="8">
    <source>
        <dbReference type="ARBA" id="ARBA00023015"/>
    </source>
</evidence>
<dbReference type="GO" id="GO:0008270">
    <property type="term" value="F:zinc ion binding"/>
    <property type="evidence" value="ECO:0007669"/>
    <property type="project" value="UniProtKB-KW"/>
</dbReference>
<keyword evidence="4" id="KW-0479">Metal-binding</keyword>
<dbReference type="SUPFAM" id="SSF57667">
    <property type="entry name" value="beta-beta-alpha zinc fingers"/>
    <property type="match status" value="1"/>
</dbReference>
<evidence type="ECO:0000256" key="2">
    <source>
        <dbReference type="ARBA" id="ARBA00004123"/>
    </source>
</evidence>
<keyword evidence="11" id="KW-0539">Nucleus</keyword>
<protein>
    <submittedName>
        <fullName evidence="16">Zinc finger protein with KRAB and SCAN domains 8-like</fullName>
    </submittedName>
</protein>
<evidence type="ECO:0000313" key="16">
    <source>
        <dbReference type="RefSeq" id="XP_023983339.2"/>
    </source>
</evidence>
<dbReference type="Pfam" id="PF00096">
    <property type="entry name" value="zf-C2H2"/>
    <property type="match status" value="2"/>
</dbReference>
<evidence type="ECO:0000256" key="9">
    <source>
        <dbReference type="ARBA" id="ARBA00023125"/>
    </source>
</evidence>
<dbReference type="RefSeq" id="XP_023983339.2">
    <property type="nucleotide sequence ID" value="XM_024127571.3"/>
</dbReference>
<evidence type="ECO:0000256" key="3">
    <source>
        <dbReference type="ARBA" id="ARBA00006991"/>
    </source>
</evidence>
<dbReference type="InterPro" id="IPR036236">
    <property type="entry name" value="Znf_C2H2_sf"/>
</dbReference>
<accession>A0A2Y9T5E3</accession>
<dbReference type="FunFam" id="3.30.160.60:FF:002343">
    <property type="entry name" value="Zinc finger protein 33A"/>
    <property type="match status" value="1"/>
</dbReference>
<dbReference type="GO" id="GO:0000978">
    <property type="term" value="F:RNA polymerase II cis-regulatory region sequence-specific DNA binding"/>
    <property type="evidence" value="ECO:0007669"/>
    <property type="project" value="TreeGrafter"/>
</dbReference>
<keyword evidence="5" id="KW-0677">Repeat</keyword>
<dbReference type="GeneID" id="102985900"/>
<feature type="domain" description="C2H2-type" evidence="14">
    <location>
        <begin position="232"/>
        <end position="259"/>
    </location>
</feature>
<dbReference type="KEGG" id="pcad:102985900"/>
<dbReference type="SMART" id="SM00355">
    <property type="entry name" value="ZnF_C2H2"/>
    <property type="match status" value="2"/>
</dbReference>
<sequence>MGTLRVARRRGPAVAVRAALGSWAQVSGSAGLAQPPGCQSVTVSSRGLPLAAPARSFEVLQAAQPTWVGRMALPGSAPPGLLSTGAETVRDAARPGALPVHAQGGLRENRVQESEGDHVMLDNEKKTEKEEWKLKQEISEETGSGHPIQIPHGSKFLGPRESENSLERQQVNSAEAGLLHSSFEKKGFSQVSITLKKTLIGEGKLDINKKVRVCDLTPAVTHQRVSTEERTYRCKACGQSFKQKSGLTQHQKIHTVKRIYQCNECGKVFSRSSNLVIRQRIHTGRKPYVCDDCGKDFS</sequence>
<keyword evidence="15" id="KW-1185">Reference proteome</keyword>
<evidence type="ECO:0000256" key="7">
    <source>
        <dbReference type="ARBA" id="ARBA00022833"/>
    </source>
</evidence>
<dbReference type="GO" id="GO:0005634">
    <property type="term" value="C:nucleus"/>
    <property type="evidence" value="ECO:0007669"/>
    <property type="project" value="UniProtKB-SubCell"/>
</dbReference>
<evidence type="ECO:0000256" key="5">
    <source>
        <dbReference type="ARBA" id="ARBA00022737"/>
    </source>
</evidence>
<proteinExistence type="inferred from homology"/>
<dbReference type="AlphaFoldDB" id="A0A2Y9T5E3"/>
<keyword evidence="6 12" id="KW-0863">Zinc-finger</keyword>
<dbReference type="PROSITE" id="PS00028">
    <property type="entry name" value="ZINC_FINGER_C2H2_1"/>
    <property type="match status" value="1"/>
</dbReference>
<dbReference type="FunFam" id="3.30.160.60:FF:000028">
    <property type="entry name" value="zinc finger protein 90 homolog"/>
    <property type="match status" value="1"/>
</dbReference>
<comment type="subcellular location">
    <subcellularLocation>
        <location evidence="2">Nucleus</location>
    </subcellularLocation>
</comment>
<keyword evidence="10" id="KW-0804">Transcription</keyword>
<comment type="function">
    <text evidence="1">May be involved in transcriptional regulation.</text>
</comment>
<dbReference type="Gene3D" id="3.30.160.60">
    <property type="entry name" value="Classic Zinc Finger"/>
    <property type="match status" value="3"/>
</dbReference>
<name>A0A2Y9T5E3_PHYMC</name>
<evidence type="ECO:0000256" key="10">
    <source>
        <dbReference type="ARBA" id="ARBA00023163"/>
    </source>
</evidence>
<dbReference type="PANTHER" id="PTHR23226">
    <property type="entry name" value="ZINC FINGER AND SCAN DOMAIN-CONTAINING"/>
    <property type="match status" value="1"/>
</dbReference>
<evidence type="ECO:0000256" key="6">
    <source>
        <dbReference type="ARBA" id="ARBA00022771"/>
    </source>
</evidence>
<comment type="similarity">
    <text evidence="3">Belongs to the krueppel C2H2-type zinc-finger protein family.</text>
</comment>
<gene>
    <name evidence="16" type="primary">LOC102985900</name>
</gene>
<dbReference type="InParanoid" id="A0A2Y9T5E3"/>
<evidence type="ECO:0000256" key="13">
    <source>
        <dbReference type="SAM" id="MobiDB-lite"/>
    </source>
</evidence>
<dbReference type="PANTHER" id="PTHR23226:SF366">
    <property type="entry name" value="ZINC FINGER PROTEIN ZFP2"/>
    <property type="match status" value="1"/>
</dbReference>
<evidence type="ECO:0000256" key="1">
    <source>
        <dbReference type="ARBA" id="ARBA00003767"/>
    </source>
</evidence>
<keyword evidence="9" id="KW-0238">DNA-binding</keyword>
<evidence type="ECO:0000256" key="11">
    <source>
        <dbReference type="ARBA" id="ARBA00023242"/>
    </source>
</evidence>
<evidence type="ECO:0000259" key="14">
    <source>
        <dbReference type="PROSITE" id="PS50157"/>
    </source>
</evidence>
<keyword evidence="8" id="KW-0805">Transcription regulation</keyword>
<dbReference type="InterPro" id="IPR013087">
    <property type="entry name" value="Znf_C2H2_type"/>
</dbReference>
<feature type="domain" description="C2H2-type" evidence="14">
    <location>
        <begin position="260"/>
        <end position="287"/>
    </location>
</feature>
<evidence type="ECO:0000256" key="12">
    <source>
        <dbReference type="PROSITE-ProRule" id="PRU00042"/>
    </source>
</evidence>
<dbReference type="STRING" id="9755.ENSPCTP00005026655"/>
<dbReference type="GO" id="GO:0000981">
    <property type="term" value="F:DNA-binding transcription factor activity, RNA polymerase II-specific"/>
    <property type="evidence" value="ECO:0007669"/>
    <property type="project" value="TreeGrafter"/>
</dbReference>
<dbReference type="PROSITE" id="PS50157">
    <property type="entry name" value="ZINC_FINGER_C2H2_2"/>
    <property type="match status" value="2"/>
</dbReference>
<keyword evidence="7" id="KW-0862">Zinc</keyword>